<evidence type="ECO:0000313" key="3">
    <source>
        <dbReference type="Proteomes" id="UP000216147"/>
    </source>
</evidence>
<evidence type="ECO:0000313" key="2">
    <source>
        <dbReference type="EMBL" id="OYX55708.1"/>
    </source>
</evidence>
<dbReference type="InterPro" id="IPR036390">
    <property type="entry name" value="WH_DNA-bd_sf"/>
</dbReference>
<comment type="caution">
    <text evidence="2">The sequence shown here is derived from an EMBL/GenBank/DDBJ whole genome shotgun (WGS) entry which is preliminary data.</text>
</comment>
<gene>
    <name evidence="2" type="ORF">B7Y86_12195</name>
</gene>
<dbReference type="InterPro" id="IPR027395">
    <property type="entry name" value="WH_DNA-bd_dom"/>
</dbReference>
<dbReference type="Gene3D" id="1.10.10.10">
    <property type="entry name" value="Winged helix-like DNA-binding domain superfamily/Winged helix DNA-binding domain"/>
    <property type="match status" value="1"/>
</dbReference>
<dbReference type="Pfam" id="PF13601">
    <property type="entry name" value="HTH_34"/>
    <property type="match status" value="1"/>
</dbReference>
<dbReference type="Proteomes" id="UP000216147">
    <property type="component" value="Unassembled WGS sequence"/>
</dbReference>
<dbReference type="AlphaFoldDB" id="A0A258HHA3"/>
<dbReference type="EMBL" id="NCEQ01000012">
    <property type="protein sequence ID" value="OYX55708.1"/>
    <property type="molecule type" value="Genomic_DNA"/>
</dbReference>
<dbReference type="PANTHER" id="PTHR37318:SF1">
    <property type="entry name" value="BSL7504 PROTEIN"/>
    <property type="match status" value="1"/>
</dbReference>
<sequence>MADDFDIGRIDDVIHGRVRLGIMAALSGVESADFGALKARLQTTDGNLSVHLRKLEEAGYVAVTKRFVGRKPLTEASMTEVGRKAFLAYLDAMAGLVGPR</sequence>
<reference evidence="2 3" key="1">
    <citation type="submission" date="2017-03" db="EMBL/GenBank/DDBJ databases">
        <title>Lifting the veil on microbial sulfur biogeochemistry in mining wastewaters.</title>
        <authorList>
            <person name="Kantor R.S."/>
            <person name="Colenbrander Nelson T."/>
            <person name="Marshall S."/>
            <person name="Bennett D."/>
            <person name="Apte S."/>
            <person name="Camacho D."/>
            <person name="Thomas B.C."/>
            <person name="Warren L.A."/>
            <person name="Banfield J.F."/>
        </authorList>
    </citation>
    <scope>NUCLEOTIDE SEQUENCE [LARGE SCALE GENOMIC DNA]</scope>
    <source>
        <strain evidence="2">32-68-21</strain>
    </source>
</reference>
<dbReference type="SUPFAM" id="SSF46785">
    <property type="entry name" value="Winged helix' DNA-binding domain"/>
    <property type="match status" value="1"/>
</dbReference>
<evidence type="ECO:0000259" key="1">
    <source>
        <dbReference type="Pfam" id="PF13601"/>
    </source>
</evidence>
<accession>A0A258HHA3</accession>
<organism evidence="2 3">
    <name type="scientific">Brevundimonas subvibrioides</name>
    <dbReference type="NCBI Taxonomy" id="74313"/>
    <lineage>
        <taxon>Bacteria</taxon>
        <taxon>Pseudomonadati</taxon>
        <taxon>Pseudomonadota</taxon>
        <taxon>Alphaproteobacteria</taxon>
        <taxon>Caulobacterales</taxon>
        <taxon>Caulobacteraceae</taxon>
        <taxon>Brevundimonas</taxon>
    </lineage>
</organism>
<dbReference type="PANTHER" id="PTHR37318">
    <property type="entry name" value="BSL7504 PROTEIN"/>
    <property type="match status" value="1"/>
</dbReference>
<proteinExistence type="predicted"/>
<name>A0A258HHA3_9CAUL</name>
<dbReference type="InterPro" id="IPR036388">
    <property type="entry name" value="WH-like_DNA-bd_sf"/>
</dbReference>
<feature type="domain" description="Winged helix DNA-binding" evidence="1">
    <location>
        <begin position="18"/>
        <end position="96"/>
    </location>
</feature>
<protein>
    <submittedName>
        <fullName evidence="2">Transcriptional regulator</fullName>
    </submittedName>
</protein>